<reference evidence="1" key="2">
    <citation type="journal article" date="2021" name="PeerJ">
        <title>Extensive microbial diversity within the chicken gut microbiome revealed by metagenomics and culture.</title>
        <authorList>
            <person name="Gilroy R."/>
            <person name="Ravi A."/>
            <person name="Getino M."/>
            <person name="Pursley I."/>
            <person name="Horton D.L."/>
            <person name="Alikhan N.F."/>
            <person name="Baker D."/>
            <person name="Gharbi K."/>
            <person name="Hall N."/>
            <person name="Watson M."/>
            <person name="Adriaenssens E.M."/>
            <person name="Foster-Nyarko E."/>
            <person name="Jarju S."/>
            <person name="Secka A."/>
            <person name="Antonio M."/>
            <person name="Oren A."/>
            <person name="Chaudhuri R.R."/>
            <person name="La Ragione R."/>
            <person name="Hildebrand F."/>
            <person name="Pallen M.J."/>
        </authorList>
    </citation>
    <scope>NUCLEOTIDE SEQUENCE</scope>
    <source>
        <strain evidence="1">B3-2255</strain>
    </source>
</reference>
<accession>A0A9D9J128</accession>
<comment type="caution">
    <text evidence="1">The sequence shown here is derived from an EMBL/GenBank/DDBJ whole genome shotgun (WGS) entry which is preliminary data.</text>
</comment>
<name>A0A9D9J128_9BACT</name>
<reference evidence="1" key="1">
    <citation type="submission" date="2020-10" db="EMBL/GenBank/DDBJ databases">
        <authorList>
            <person name="Gilroy R."/>
        </authorList>
    </citation>
    <scope>NUCLEOTIDE SEQUENCE</scope>
    <source>
        <strain evidence="1">B3-2255</strain>
    </source>
</reference>
<evidence type="ECO:0000313" key="2">
    <source>
        <dbReference type="Proteomes" id="UP000823772"/>
    </source>
</evidence>
<dbReference type="EMBL" id="JADILY010000102">
    <property type="protein sequence ID" value="MBO8481881.1"/>
    <property type="molecule type" value="Genomic_DNA"/>
</dbReference>
<dbReference type="PROSITE" id="PS51257">
    <property type="entry name" value="PROKAR_LIPOPROTEIN"/>
    <property type="match status" value="1"/>
</dbReference>
<protein>
    <recommendedName>
        <fullName evidence="3">Major fimbrial subunit protein N-terminal domain-containing protein</fullName>
    </recommendedName>
</protein>
<gene>
    <name evidence="1" type="ORF">IAC87_04975</name>
</gene>
<dbReference type="Proteomes" id="UP000823772">
    <property type="component" value="Unassembled WGS sequence"/>
</dbReference>
<sequence>MKRLLFTLLAAGLIMQGCEEKRHEPDTGKRYTVSFSLTNAETRLTGNTDENAINKALFIIFDEAGEYVTSIRPEGTSAETELYGGDYTVAAIVNTGYDIPESGCSLASVRKSSIPLEANSKNNLVMYGEKDFTLDKSGNDIAVEIKRNVSKISLENIINDMADPVFRTMNLEIRRIFVSNVSGVSYLAGGNAPSVWYNMNGEWNGEPEIIKAMLCDSDINHLIPYKNGYRQEYYYYVYPNDTPGDSYEYAWCPRFTRLVVEASLNGETCYYPITFGEIKANHTYKIENLTITKPGTKHPWEKTEGETCGFTVSVCGWEEGSNMDETI</sequence>
<dbReference type="Gene3D" id="2.60.40.3690">
    <property type="match status" value="1"/>
</dbReference>
<evidence type="ECO:0008006" key="3">
    <source>
        <dbReference type="Google" id="ProtNLM"/>
    </source>
</evidence>
<proteinExistence type="predicted"/>
<evidence type="ECO:0000313" key="1">
    <source>
        <dbReference type="EMBL" id="MBO8481881.1"/>
    </source>
</evidence>
<dbReference type="AlphaFoldDB" id="A0A9D9J128"/>
<organism evidence="1 2">
    <name type="scientific">Candidatus Merdivivens faecigallinarum</name>
    <dbReference type="NCBI Taxonomy" id="2840871"/>
    <lineage>
        <taxon>Bacteria</taxon>
        <taxon>Pseudomonadati</taxon>
        <taxon>Bacteroidota</taxon>
        <taxon>Bacteroidia</taxon>
        <taxon>Bacteroidales</taxon>
        <taxon>Muribaculaceae</taxon>
        <taxon>Muribaculaceae incertae sedis</taxon>
        <taxon>Candidatus Merdivivens</taxon>
    </lineage>
</organism>